<dbReference type="EMBL" id="WWCP01000017">
    <property type="protein sequence ID" value="MYM83323.1"/>
    <property type="molecule type" value="Genomic_DNA"/>
</dbReference>
<accession>A0A6L8MKB9</accession>
<organism evidence="3 4">
    <name type="scientific">Duganella lactea</name>
    <dbReference type="NCBI Taxonomy" id="2692173"/>
    <lineage>
        <taxon>Bacteria</taxon>
        <taxon>Pseudomonadati</taxon>
        <taxon>Pseudomonadota</taxon>
        <taxon>Betaproteobacteria</taxon>
        <taxon>Burkholderiales</taxon>
        <taxon>Oxalobacteraceae</taxon>
        <taxon>Telluria group</taxon>
        <taxon>Duganella</taxon>
    </lineage>
</organism>
<sequence>MAKRRKGGNGLTSTIAIIVAALVVLAKLVADYWPFFLAAAAAYAIYRYYRHSQQSQRDPVSSAAPRPSSAPVGHANTANVTNRTWSARPTSQPQSTGKAAQLEDDELKSFGSATNVARASDYKIPSAPSEFKTARWLRAGAGEQFCRTFINKEKS</sequence>
<evidence type="ECO:0000256" key="2">
    <source>
        <dbReference type="SAM" id="Phobius"/>
    </source>
</evidence>
<evidence type="ECO:0000313" key="3">
    <source>
        <dbReference type="EMBL" id="MYM83323.1"/>
    </source>
</evidence>
<gene>
    <name evidence="3" type="ORF">GTP44_15315</name>
</gene>
<reference evidence="3 4" key="1">
    <citation type="submission" date="2019-12" db="EMBL/GenBank/DDBJ databases">
        <title>Novel species isolated from a subtropical stream in China.</title>
        <authorList>
            <person name="Lu H."/>
        </authorList>
    </citation>
    <scope>NUCLEOTIDE SEQUENCE [LARGE SCALE GENOMIC DNA]</scope>
    <source>
        <strain evidence="3 4">FT50W</strain>
    </source>
</reference>
<dbReference type="Proteomes" id="UP000474565">
    <property type="component" value="Unassembled WGS sequence"/>
</dbReference>
<keyword evidence="2" id="KW-1133">Transmembrane helix</keyword>
<protein>
    <submittedName>
        <fullName evidence="3">Uncharacterized protein</fullName>
    </submittedName>
</protein>
<dbReference type="RefSeq" id="WP_161020100.1">
    <property type="nucleotide sequence ID" value="NZ_WWCP01000017.1"/>
</dbReference>
<comment type="caution">
    <text evidence="3">The sequence shown here is derived from an EMBL/GenBank/DDBJ whole genome shotgun (WGS) entry which is preliminary data.</text>
</comment>
<evidence type="ECO:0000313" key="4">
    <source>
        <dbReference type="Proteomes" id="UP000474565"/>
    </source>
</evidence>
<name>A0A6L8MKB9_9BURK</name>
<feature type="region of interest" description="Disordered" evidence="1">
    <location>
        <begin position="56"/>
        <end position="104"/>
    </location>
</feature>
<dbReference type="AlphaFoldDB" id="A0A6L8MKB9"/>
<feature type="transmembrane region" description="Helical" evidence="2">
    <location>
        <begin position="7"/>
        <end position="26"/>
    </location>
</feature>
<keyword evidence="2" id="KW-0472">Membrane</keyword>
<evidence type="ECO:0000256" key="1">
    <source>
        <dbReference type="SAM" id="MobiDB-lite"/>
    </source>
</evidence>
<feature type="compositionally biased region" description="Low complexity" evidence="1">
    <location>
        <begin position="59"/>
        <end position="72"/>
    </location>
</feature>
<feature type="transmembrane region" description="Helical" evidence="2">
    <location>
        <begin position="32"/>
        <end position="49"/>
    </location>
</feature>
<proteinExistence type="predicted"/>
<feature type="compositionally biased region" description="Polar residues" evidence="1">
    <location>
        <begin position="76"/>
        <end position="98"/>
    </location>
</feature>
<keyword evidence="2" id="KW-0812">Transmembrane</keyword>